<evidence type="ECO:0000313" key="3">
    <source>
        <dbReference type="Proteomes" id="UP000017246"/>
    </source>
</evidence>
<reference evidence="2" key="2">
    <citation type="submission" date="2015-11" db="EMBL/GenBank/DDBJ databases">
        <authorList>
            <person name="Zhang Y."/>
            <person name="Guo Z."/>
        </authorList>
    </citation>
    <scope>NUCLEOTIDE SEQUENCE</scope>
</reference>
<evidence type="ECO:0000256" key="1">
    <source>
        <dbReference type="SAM" id="Phobius"/>
    </source>
</evidence>
<organism evidence="2 3">
    <name type="scientific">Echinococcus multilocularis</name>
    <name type="common">Fox tapeworm</name>
    <dbReference type="NCBI Taxonomy" id="6211"/>
    <lineage>
        <taxon>Eukaryota</taxon>
        <taxon>Metazoa</taxon>
        <taxon>Spiralia</taxon>
        <taxon>Lophotrochozoa</taxon>
        <taxon>Platyhelminthes</taxon>
        <taxon>Cestoda</taxon>
        <taxon>Eucestoda</taxon>
        <taxon>Cyclophyllidea</taxon>
        <taxon>Taeniidae</taxon>
        <taxon>Echinococcus</taxon>
    </lineage>
</organism>
<accession>A0A0S4MLU4</accession>
<reference evidence="2" key="1">
    <citation type="journal article" date="2013" name="Nature">
        <title>The genomes of four tapeworm species reveal adaptations to parasitism.</title>
        <authorList>
            <person name="Tsai I.J."/>
            <person name="Zarowiecki M."/>
            <person name="Holroyd N."/>
            <person name="Garciarrubio A."/>
            <person name="Sanchez-Flores A."/>
            <person name="Brooks K.L."/>
            <person name="Tracey A."/>
            <person name="Bobes R.J."/>
            <person name="Fragoso G."/>
            <person name="Sciutto E."/>
            <person name="Aslett M."/>
            <person name="Beasley H."/>
            <person name="Bennett H.M."/>
            <person name="Cai J."/>
            <person name="Camicia F."/>
            <person name="Clark R."/>
            <person name="Cucher M."/>
            <person name="De Silva N."/>
            <person name="Day T.A."/>
            <person name="Deplazes P."/>
            <person name="Estrada K."/>
            <person name="Fernandez C."/>
            <person name="Holland P.W."/>
            <person name="Hou J."/>
            <person name="Hu S."/>
            <person name="Huckvale T."/>
            <person name="Hung S.S."/>
            <person name="Kamenetzky L."/>
            <person name="Keane J.A."/>
            <person name="Kiss F."/>
            <person name="Koziol U."/>
            <person name="Lambert O."/>
            <person name="Liu K."/>
            <person name="Luo X."/>
            <person name="Luo Y."/>
            <person name="Macchiaroli N."/>
            <person name="Nichol S."/>
            <person name="Paps J."/>
            <person name="Parkinson J."/>
            <person name="Pouchkina-Stantcheva N."/>
            <person name="Riddiford N."/>
            <person name="Rosenzvit M."/>
            <person name="Salinas G."/>
            <person name="Wasmuth J.D."/>
            <person name="Zamanian M."/>
            <person name="Zheng Y."/>
            <person name="Cai X."/>
            <person name="Soberon X."/>
            <person name="Olson P.D."/>
            <person name="Laclette J.P."/>
            <person name="Brehm K."/>
            <person name="Berriman M."/>
            <person name="Garciarrubio A."/>
            <person name="Bobes R.J."/>
            <person name="Fragoso G."/>
            <person name="Sanchez-Flores A."/>
            <person name="Estrada K."/>
            <person name="Cevallos M.A."/>
            <person name="Morett E."/>
            <person name="Gonzalez V."/>
            <person name="Portillo T."/>
            <person name="Ochoa-Leyva A."/>
            <person name="Jose M.V."/>
            <person name="Sciutto E."/>
            <person name="Landa A."/>
            <person name="Jimenez L."/>
            <person name="Valdes V."/>
            <person name="Carrero J.C."/>
            <person name="Larralde C."/>
            <person name="Morales-Montor J."/>
            <person name="Limon-Lason J."/>
            <person name="Soberon X."/>
            <person name="Laclette J.P."/>
        </authorList>
    </citation>
    <scope>NUCLEOTIDE SEQUENCE [LARGE SCALE GENOMIC DNA]</scope>
</reference>
<keyword evidence="3" id="KW-1185">Reference proteome</keyword>
<protein>
    <submittedName>
        <fullName evidence="2">Cubilin</fullName>
    </submittedName>
</protein>
<sequence length="110" mass="12295">MIRFTTPFVESSFEGQGPIAHNYLHIGIGILLLIVILACLSIYKVHLEYWSGRKKAHDPLDNVPGDEDEAVALYSPQHTTSVEEKQSPSRKLFLGVQCSDDTRNQSATRP</sequence>
<dbReference type="AlphaFoldDB" id="A0A0S4MLU4"/>
<proteinExistence type="predicted"/>
<dbReference type="EMBL" id="LN902845">
    <property type="protein sequence ID" value="CUT99482.1"/>
    <property type="molecule type" value="Genomic_DNA"/>
</dbReference>
<feature type="transmembrane region" description="Helical" evidence="1">
    <location>
        <begin position="23"/>
        <end position="45"/>
    </location>
</feature>
<dbReference type="Proteomes" id="UP000017246">
    <property type="component" value="Unassembled WGS sequence"/>
</dbReference>
<evidence type="ECO:0000313" key="2">
    <source>
        <dbReference type="EMBL" id="CUT99482.1"/>
    </source>
</evidence>
<name>A0A0S4MLU4_ECHMU</name>
<keyword evidence="1" id="KW-0472">Membrane</keyword>
<keyword evidence="1" id="KW-1133">Transmembrane helix</keyword>
<keyword evidence="1" id="KW-0812">Transmembrane</keyword>